<gene>
    <name evidence="1" type="primary">gwsG</name>
    <name evidence="1" type="ORF">ABS765_16095</name>
</gene>
<dbReference type="InterPro" id="IPR026455">
    <property type="entry name" value="GRASP_w_spasm"/>
</dbReference>
<organism evidence="1 2">
    <name type="scientific">Chryseobacterium terrae</name>
    <dbReference type="NCBI Taxonomy" id="3163299"/>
    <lineage>
        <taxon>Bacteria</taxon>
        <taxon>Pseudomonadati</taxon>
        <taxon>Bacteroidota</taxon>
        <taxon>Flavobacteriia</taxon>
        <taxon>Flavobacteriales</taxon>
        <taxon>Weeksellaceae</taxon>
        <taxon>Chryseobacterium group</taxon>
        <taxon>Chryseobacterium</taxon>
    </lineage>
</organism>
<reference evidence="1 2" key="1">
    <citation type="submission" date="2024-06" db="EMBL/GenBank/DDBJ databases">
        <authorList>
            <person name="Kaempfer P."/>
            <person name="Viver T."/>
        </authorList>
    </citation>
    <scope>NUCLEOTIDE SEQUENCE [LARGE SCALE GENOMIC DNA]</scope>
    <source>
        <strain evidence="1 2">ST-37</strain>
    </source>
</reference>
<protein>
    <submittedName>
        <fullName evidence="1">Grasp-with-spasm system ATP-grasp peptide maturase</fullName>
    </submittedName>
</protein>
<keyword evidence="2" id="KW-1185">Reference proteome</keyword>
<proteinExistence type="predicted"/>
<evidence type="ECO:0000313" key="1">
    <source>
        <dbReference type="EMBL" id="MFL9835539.1"/>
    </source>
</evidence>
<evidence type="ECO:0000313" key="2">
    <source>
        <dbReference type="Proteomes" id="UP001629058"/>
    </source>
</evidence>
<dbReference type="EMBL" id="JBELPY010000014">
    <property type="protein sequence ID" value="MFL9835539.1"/>
    <property type="molecule type" value="Genomic_DNA"/>
</dbReference>
<dbReference type="Gene3D" id="3.30.470.20">
    <property type="entry name" value="ATP-grasp fold, B domain"/>
    <property type="match status" value="1"/>
</dbReference>
<sequence length="294" mass="34856">MILIFSEISDSTTLKVCEFLESLSISHLVIFRSDNLQFNDDSIIVGQDQYHLNEIKSVWFRRGKFYLNTDFYEEKDLNLYLRENDLIIEEYVNFRLDNLNKIGSSQGIHVNKLIVLEKAKLYNLLVPKFYLLKNFCMHDRKYISKGVNGNTYFDFDQHRFILPVQEIEGEHQSGLSFYQEYIDKKYELRIFYLHGKIWTMAIFSQNDEQTKTDFRNYNSKKPNRTVPYSLPKNIEESIDKLMRDLLLNTGSIDMIVTPENKYVFLEVNPVGQFGMVSLPCNYNLEKHVVDHLIY</sequence>
<accession>A0ABW8Y5Z7</accession>
<dbReference type="RefSeq" id="WP_408092382.1">
    <property type="nucleotide sequence ID" value="NZ_JBELPY010000014.1"/>
</dbReference>
<dbReference type="SUPFAM" id="SSF56059">
    <property type="entry name" value="Glutathione synthetase ATP-binding domain-like"/>
    <property type="match status" value="1"/>
</dbReference>
<dbReference type="NCBIfam" id="TIGR04192">
    <property type="entry name" value="GRASP_w_spasm"/>
    <property type="match status" value="1"/>
</dbReference>
<name>A0ABW8Y5Z7_9FLAO</name>
<comment type="caution">
    <text evidence="1">The sequence shown here is derived from an EMBL/GenBank/DDBJ whole genome shotgun (WGS) entry which is preliminary data.</text>
</comment>
<dbReference type="Proteomes" id="UP001629058">
    <property type="component" value="Unassembled WGS sequence"/>
</dbReference>